<dbReference type="GO" id="GO:0070628">
    <property type="term" value="F:proteasome binding"/>
    <property type="evidence" value="ECO:0007669"/>
    <property type="project" value="InterPro"/>
</dbReference>
<reference evidence="13" key="2">
    <citation type="submission" date="2018-11" db="EMBL/GenBank/DDBJ databases">
        <title>Trombidioid mite genomics.</title>
        <authorList>
            <person name="Dong X."/>
        </authorList>
    </citation>
    <scope>NUCLEOTIDE SEQUENCE</scope>
    <source>
        <strain evidence="13">UoL-WK</strain>
    </source>
</reference>
<dbReference type="InterPro" id="IPR011989">
    <property type="entry name" value="ARM-like"/>
</dbReference>
<keyword evidence="6" id="KW-0227">DNA damage</keyword>
<dbReference type="EMBL" id="NCKU01002287">
    <property type="protein sequence ID" value="RWS09927.1"/>
    <property type="molecule type" value="Genomic_DNA"/>
</dbReference>
<feature type="domain" description="Proteasome activator Blm10 middle HEAT repeats region" evidence="10">
    <location>
        <begin position="496"/>
        <end position="772"/>
    </location>
</feature>
<evidence type="ECO:0000256" key="1">
    <source>
        <dbReference type="ARBA" id="ARBA00004324"/>
    </source>
</evidence>
<dbReference type="InterPro" id="IPR055455">
    <property type="entry name" value="HEAT_PSME4"/>
</dbReference>
<dbReference type="Pfam" id="PF11919">
    <property type="entry name" value="PSME4_C"/>
    <property type="match status" value="1"/>
</dbReference>
<comment type="subcellular location">
    <subcellularLocation>
        <location evidence="2">Cytoplasm</location>
    </subcellularLocation>
    <subcellularLocation>
        <location evidence="1">Nucleus speckle</location>
    </subcellularLocation>
</comment>
<keyword evidence="14" id="KW-1185">Reference proteome</keyword>
<dbReference type="GO" id="GO:0006281">
    <property type="term" value="P:DNA repair"/>
    <property type="evidence" value="ECO:0007669"/>
    <property type="project" value="UniProtKB-KW"/>
</dbReference>
<reference evidence="13 14" key="1">
    <citation type="journal article" date="2018" name="Gigascience">
        <title>Genomes of trombidid mites reveal novel predicted allergens and laterally-transferred genes associated with secondary metabolism.</title>
        <authorList>
            <person name="Dong X."/>
            <person name="Chaisiri K."/>
            <person name="Xia D."/>
            <person name="Armstrong S.D."/>
            <person name="Fang Y."/>
            <person name="Donnelly M.J."/>
            <person name="Kadowaki T."/>
            <person name="McGarry J.W."/>
            <person name="Darby A.C."/>
            <person name="Makepeace B.L."/>
        </authorList>
    </citation>
    <scope>NUCLEOTIDE SEQUENCE [LARGE SCALE GENOMIC DNA]</scope>
    <source>
        <strain evidence="13">UoL-WK</strain>
    </source>
</reference>
<dbReference type="InterPro" id="IPR021843">
    <property type="entry name" value="PSME4_C"/>
</dbReference>
<keyword evidence="4" id="KW-0963">Cytoplasm</keyword>
<dbReference type="InterPro" id="IPR035309">
    <property type="entry name" value="PSME4"/>
</dbReference>
<protein>
    <submittedName>
        <fullName evidence="13">Proteasome activator complex subunit 4-like isoform X1</fullName>
    </submittedName>
</protein>
<sequence>MEFNVTIKRTSIYDFTPQHEKTYNSFLPYSSTVKNETINYLKNIKANINRGIILANEDAYAWLEEFKNYLKVNGLCFPKSDHLLFIQLFFEILFDCSNVDIKLKTLALDILTVLIDKPQLISRQELNLDWRKPYHFCKTILECKNARIGLLSIPQHLKDSIYDLIMDLNIYFSPDSTAEMLDELIPHLCPFVASEMDITTRYLEVFLPLLMKPEFFAKGCQLWFDKLFYLWQTFQSPTNSWEQSLVSLFSRFSFNTIGYFDWNPHITVVFSRLHRCVSTESNSKLLSYLVIWIISMINPKNEKVLLHISHFFRSIEVNYHPNNGDEYNENFSQILTDFTYFLVLRLHWECYEKPCWVFEIHEEYKLTEQICDKLVKIILPLVLKCMFNEDFLPSAKETLHYLALISPRLVCSPMLRIFKSSVDAVDEPHRLVPTFECLSAIAISMVESGACNKSNELIHILDVCLLAIDINDMDKCKAALKLVQTIFISIPTLNEHFDEFAMKFIDKLLKIVNDCNVESWTKSEGIDSVIYVNDNEHDLNALLSNTLSLILEQCTNEFFDKILDKFFISFSRSIYEPLICGKMVSNLCRALVMRNAEKTVAKFLPHFADIVFDLTEEEKCYDENNLDDRLIFALCIISSVCACRGRYLISFQDKISKIIERGLRMKSIFGYTYICSLIRRILVTSTNVFTSNSLCKTQKYEFVDNPIDIAKIKITWSIPNEEDIKFSQSLLETVLTQELNSLEQWTNGELTLSKDECQKKLTTIYSCIFGASSSLPSWIGGENEERHSPIDFDVFKEIGSMTISFSNGENVRKLVALKMHKILHYILSKRGDDITSICTVIDIIDVIITLWGAIPDEIQWLEECIEPLKFFLKNQLIQNKKYVSFMHIKKANKQQERRLGHRSIRNFTSLHGDLLNDLILLIINHYEEVRKKAINLLRYISSIWCKIYQPIVPQLLIILKDKQLNDEQFEGILNFLLQSNSDEKHSLLFSTDWNTLKKLWIAFLSTNFSDKPSVVTLIDSLNDRLDNEAIQLPFSLNVSQKCVELAHSSWNYGVELTKNSKIESNEIVPQRKLNDIQNNENQNFYKDFSIEISRLIKIKNLHWKYNEIAFSLLYSLIRPDISQPHETIKILVENLNNDSLKVRKKCISAVSFILQQQKKKHQKVVISSLNQDSLQYQLNVNYLDENIWQSTTFIEKPFWGFYAWPKTESFVYKYEDGHHFLNESLTEFEAPIFEFFSNPKQTKKFIKFLCIEESKGNDFFDEERYLLFKRLFRNFGISLLKQFEAKIPKLVESEEESDQRCACELITGLIRGSKNWTLRDTQSLSNYLTPILRSMINKMTIETYEDWTILCATVFRMRDSRKLCWFIELMINCLKPVNKKKKKSFRNLSLTQCLFAAISEQKWRSLLLLQNLLEQLIENNHLIDHFADVRVRIGLLLNKIFSFDIDLKYCGNALKYSPNSRKFFTQILEQLKVIENRQKLNESDREKSVNLLKTVMCWILSNTISDPYPLQPHYFEILPILCEVYKDSKDDDLIELSVQTLCAMSKTILTQTSAPLMFNVWQRVISSKSWRTRLAAAAFLKDIAETNVIQMKLLSEKLLPFIYLLLEDDRIEVQTVTASTLSSFIQNGLFDHKQEKQMIGEFKRKSEIQIEKIQSNSGTINNPKQLISKHFGILGLCSFVNAFPFDVPDFIPDILIYLSKHLHSPQPLRTTIKDTFNQFRRTHFDNWREHRLKFTPEQLSILNDLLVSSNYYA</sequence>
<dbReference type="STRING" id="1965070.A0A3S3PXP2"/>
<dbReference type="GO" id="GO:0005829">
    <property type="term" value="C:cytosol"/>
    <property type="evidence" value="ECO:0007669"/>
    <property type="project" value="TreeGrafter"/>
</dbReference>
<comment type="caution">
    <text evidence="13">The sequence shown here is derived from an EMBL/GenBank/DDBJ whole genome shotgun (WGS) entry which is preliminary data.</text>
</comment>
<proteinExistence type="inferred from homology"/>
<evidence type="ECO:0000313" key="14">
    <source>
        <dbReference type="Proteomes" id="UP000285301"/>
    </source>
</evidence>
<dbReference type="GO" id="GO:0010499">
    <property type="term" value="P:proteasomal ubiquitin-independent protein catabolic process"/>
    <property type="evidence" value="ECO:0007669"/>
    <property type="project" value="TreeGrafter"/>
</dbReference>
<evidence type="ECO:0000256" key="7">
    <source>
        <dbReference type="ARBA" id="ARBA00023204"/>
    </source>
</evidence>
<dbReference type="GO" id="GO:0016504">
    <property type="term" value="F:peptidase activator activity"/>
    <property type="evidence" value="ECO:0007669"/>
    <property type="project" value="InterPro"/>
</dbReference>
<evidence type="ECO:0000256" key="3">
    <source>
        <dbReference type="ARBA" id="ARBA00005739"/>
    </source>
</evidence>
<keyword evidence="8" id="KW-0539">Nucleus</keyword>
<evidence type="ECO:0000256" key="4">
    <source>
        <dbReference type="ARBA" id="ARBA00022490"/>
    </source>
</evidence>
<comment type="similarity">
    <text evidence="3">Belongs to the BLM10 family.</text>
</comment>
<feature type="domain" description="Proteasome activator complex subunit 4 C-terminal" evidence="9">
    <location>
        <begin position="1667"/>
        <end position="1753"/>
    </location>
</feature>
<dbReference type="Proteomes" id="UP000285301">
    <property type="component" value="Unassembled WGS sequence"/>
</dbReference>
<evidence type="ECO:0000313" key="12">
    <source>
        <dbReference type="EMBL" id="RWS09927.1"/>
    </source>
</evidence>
<evidence type="ECO:0000259" key="10">
    <source>
        <dbReference type="Pfam" id="PF16507"/>
    </source>
</evidence>
<evidence type="ECO:0000313" key="13">
    <source>
        <dbReference type="EMBL" id="RWS10075.1"/>
    </source>
</evidence>
<dbReference type="SUPFAM" id="SSF48371">
    <property type="entry name" value="ARM repeat"/>
    <property type="match status" value="1"/>
</dbReference>
<dbReference type="InterPro" id="IPR032430">
    <property type="entry name" value="Blm10_mid"/>
</dbReference>
<evidence type="ECO:0000256" key="6">
    <source>
        <dbReference type="ARBA" id="ARBA00022763"/>
    </source>
</evidence>
<evidence type="ECO:0000256" key="2">
    <source>
        <dbReference type="ARBA" id="ARBA00004496"/>
    </source>
</evidence>
<dbReference type="OrthoDB" id="6511336at2759"/>
<dbReference type="InterPro" id="IPR016024">
    <property type="entry name" value="ARM-type_fold"/>
</dbReference>
<dbReference type="Pfam" id="PF16507">
    <property type="entry name" value="HEAT_PSME4_mid"/>
    <property type="match status" value="2"/>
</dbReference>
<organism evidence="13 14">
    <name type="scientific">Dinothrombium tinctorium</name>
    <dbReference type="NCBI Taxonomy" id="1965070"/>
    <lineage>
        <taxon>Eukaryota</taxon>
        <taxon>Metazoa</taxon>
        <taxon>Ecdysozoa</taxon>
        <taxon>Arthropoda</taxon>
        <taxon>Chelicerata</taxon>
        <taxon>Arachnida</taxon>
        <taxon>Acari</taxon>
        <taxon>Acariformes</taxon>
        <taxon>Trombidiformes</taxon>
        <taxon>Prostigmata</taxon>
        <taxon>Anystina</taxon>
        <taxon>Parasitengona</taxon>
        <taxon>Trombidioidea</taxon>
        <taxon>Trombidiidae</taxon>
        <taxon>Dinothrombium</taxon>
    </lineage>
</organism>
<dbReference type="PANTHER" id="PTHR32170">
    <property type="entry name" value="PROTEASOME ACTIVATOR COMPLEX SUBUNIT 4"/>
    <property type="match status" value="1"/>
</dbReference>
<keyword evidence="7" id="KW-0234">DNA repair</keyword>
<dbReference type="PANTHER" id="PTHR32170:SF3">
    <property type="entry name" value="PROTEASOME ACTIVATOR COMPLEX SUBUNIT 4"/>
    <property type="match status" value="1"/>
</dbReference>
<evidence type="ECO:0000256" key="5">
    <source>
        <dbReference type="ARBA" id="ARBA00022737"/>
    </source>
</evidence>
<keyword evidence="13" id="KW-0647">Proteasome</keyword>
<evidence type="ECO:0000259" key="11">
    <source>
        <dbReference type="Pfam" id="PF23096"/>
    </source>
</evidence>
<keyword evidence="5" id="KW-0677">Repeat</keyword>
<feature type="domain" description="Proteasome activator Blm10 middle HEAT repeats region" evidence="10">
    <location>
        <begin position="310"/>
        <end position="491"/>
    </location>
</feature>
<name>A0A3S3PXP2_9ACAR</name>
<evidence type="ECO:0000259" key="9">
    <source>
        <dbReference type="Pfam" id="PF11919"/>
    </source>
</evidence>
<dbReference type="GO" id="GO:0016607">
    <property type="term" value="C:nuclear speck"/>
    <property type="evidence" value="ECO:0007669"/>
    <property type="project" value="UniProtKB-SubCell"/>
</dbReference>
<gene>
    <name evidence="12" type="ORF">B4U79_02913</name>
    <name evidence="13" type="ORF">B4U79_06326</name>
</gene>
<accession>A0A3S3PXP2</accession>
<dbReference type="Pfam" id="PF23096">
    <property type="entry name" value="HEAT_PSME4"/>
    <property type="match status" value="1"/>
</dbReference>
<dbReference type="EMBL" id="NCKU01002234">
    <property type="protein sequence ID" value="RWS10075.1"/>
    <property type="molecule type" value="Genomic_DNA"/>
</dbReference>
<dbReference type="Gene3D" id="1.25.10.10">
    <property type="entry name" value="Leucine-rich Repeat Variant"/>
    <property type="match status" value="1"/>
</dbReference>
<evidence type="ECO:0000256" key="8">
    <source>
        <dbReference type="ARBA" id="ARBA00023242"/>
    </source>
</evidence>
<feature type="domain" description="Proteasome activator complex subunit 4-like HEAT repeat-like" evidence="11">
    <location>
        <begin position="1127"/>
        <end position="1385"/>
    </location>
</feature>
<dbReference type="GO" id="GO:0000502">
    <property type="term" value="C:proteasome complex"/>
    <property type="evidence" value="ECO:0007669"/>
    <property type="project" value="UniProtKB-KW"/>
</dbReference>